<dbReference type="PRINTS" id="PR00053">
    <property type="entry name" value="FORKHEAD"/>
</dbReference>
<proteinExistence type="predicted"/>
<dbReference type="GO" id="GO:0009653">
    <property type="term" value="P:anatomical structure morphogenesis"/>
    <property type="evidence" value="ECO:0007669"/>
    <property type="project" value="TreeGrafter"/>
</dbReference>
<dbReference type="SUPFAM" id="SSF46785">
    <property type="entry name" value="Winged helix' DNA-binding domain"/>
    <property type="match status" value="1"/>
</dbReference>
<evidence type="ECO:0000256" key="1">
    <source>
        <dbReference type="ARBA" id="ARBA00004123"/>
    </source>
</evidence>
<evidence type="ECO:0000256" key="3">
    <source>
        <dbReference type="ARBA" id="ARBA00023125"/>
    </source>
</evidence>
<protein>
    <submittedName>
        <fullName evidence="9">FOXL1 protein</fullName>
    </submittedName>
</protein>
<accession>A0A8J7NLP9</accession>
<dbReference type="PROSITE" id="PS00657">
    <property type="entry name" value="FORK_HEAD_1"/>
    <property type="match status" value="1"/>
</dbReference>
<dbReference type="Gene3D" id="1.10.10.10">
    <property type="entry name" value="Winged helix-like DNA-binding domain superfamily/Winged helix DNA-binding domain"/>
    <property type="match status" value="1"/>
</dbReference>
<organism evidence="9 10">
    <name type="scientific">Atractosteus spatula</name>
    <name type="common">Alligator gar</name>
    <name type="synonym">Lepisosteus spatula</name>
    <dbReference type="NCBI Taxonomy" id="7917"/>
    <lineage>
        <taxon>Eukaryota</taxon>
        <taxon>Metazoa</taxon>
        <taxon>Chordata</taxon>
        <taxon>Craniata</taxon>
        <taxon>Vertebrata</taxon>
        <taxon>Euteleostomi</taxon>
        <taxon>Actinopterygii</taxon>
        <taxon>Neopterygii</taxon>
        <taxon>Holostei</taxon>
        <taxon>Semionotiformes</taxon>
        <taxon>Lepisosteidae</taxon>
        <taxon>Atractosteus</taxon>
    </lineage>
</organism>
<evidence type="ECO:0000256" key="2">
    <source>
        <dbReference type="ARBA" id="ARBA00023015"/>
    </source>
</evidence>
<keyword evidence="10" id="KW-1185">Reference proteome</keyword>
<reference evidence="9" key="1">
    <citation type="journal article" date="2021" name="Cell">
        <title>Tracing the genetic footprints of vertebrate landing in non-teleost ray-finned fishes.</title>
        <authorList>
            <person name="Bi X."/>
            <person name="Wang K."/>
            <person name="Yang L."/>
            <person name="Pan H."/>
            <person name="Jiang H."/>
            <person name="Wei Q."/>
            <person name="Fang M."/>
            <person name="Yu H."/>
            <person name="Zhu C."/>
            <person name="Cai Y."/>
            <person name="He Y."/>
            <person name="Gan X."/>
            <person name="Zeng H."/>
            <person name="Yu D."/>
            <person name="Zhu Y."/>
            <person name="Jiang H."/>
            <person name="Qiu Q."/>
            <person name="Yang H."/>
            <person name="Zhang Y.E."/>
            <person name="Wang W."/>
            <person name="Zhu M."/>
            <person name="He S."/>
            <person name="Zhang G."/>
        </authorList>
    </citation>
    <scope>NUCLEOTIDE SEQUENCE</scope>
    <source>
        <strain evidence="9">Allg_001</strain>
    </source>
</reference>
<dbReference type="PROSITE" id="PS00658">
    <property type="entry name" value="FORK_HEAD_2"/>
    <property type="match status" value="1"/>
</dbReference>
<dbReference type="PANTHER" id="PTHR11829">
    <property type="entry name" value="FORKHEAD BOX PROTEIN"/>
    <property type="match status" value="1"/>
</dbReference>
<dbReference type="InterPro" id="IPR050211">
    <property type="entry name" value="FOX_domain-containing"/>
</dbReference>
<dbReference type="FunFam" id="1.10.10.10:FF:000016">
    <property type="entry name" value="Forkhead box protein I1"/>
    <property type="match status" value="1"/>
</dbReference>
<dbReference type="GO" id="GO:0030154">
    <property type="term" value="P:cell differentiation"/>
    <property type="evidence" value="ECO:0007669"/>
    <property type="project" value="TreeGrafter"/>
</dbReference>
<dbReference type="InterPro" id="IPR018122">
    <property type="entry name" value="TF_fork_head_CS_1"/>
</dbReference>
<keyword evidence="3 6" id="KW-0238">DNA-binding</keyword>
<dbReference type="InterPro" id="IPR047514">
    <property type="entry name" value="FH_FOXL1"/>
</dbReference>
<feature type="DNA-binding region" description="Fork-head" evidence="6">
    <location>
        <begin position="57"/>
        <end position="151"/>
    </location>
</feature>
<keyword evidence="2" id="KW-0805">Transcription regulation</keyword>
<dbReference type="InterPro" id="IPR036390">
    <property type="entry name" value="WH_DNA-bd_sf"/>
</dbReference>
<dbReference type="InterPro" id="IPR030456">
    <property type="entry name" value="TF_fork_head_CS_2"/>
</dbReference>
<dbReference type="GO" id="GO:0000978">
    <property type="term" value="F:RNA polymerase II cis-regulatory region sequence-specific DNA binding"/>
    <property type="evidence" value="ECO:0007669"/>
    <property type="project" value="TreeGrafter"/>
</dbReference>
<evidence type="ECO:0000256" key="4">
    <source>
        <dbReference type="ARBA" id="ARBA00023163"/>
    </source>
</evidence>
<evidence type="ECO:0000256" key="5">
    <source>
        <dbReference type="ARBA" id="ARBA00023242"/>
    </source>
</evidence>
<feature type="non-terminal residue" evidence="9">
    <location>
        <position position="1"/>
    </location>
</feature>
<feature type="compositionally biased region" description="Polar residues" evidence="7">
    <location>
        <begin position="325"/>
        <end position="340"/>
    </location>
</feature>
<feature type="region of interest" description="Disordered" evidence="7">
    <location>
        <begin position="207"/>
        <end position="354"/>
    </location>
</feature>
<name>A0A8J7NLP9_ATRSP</name>
<dbReference type="PROSITE" id="PS50039">
    <property type="entry name" value="FORK_HEAD_3"/>
    <property type="match status" value="1"/>
</dbReference>
<dbReference type="Proteomes" id="UP000736164">
    <property type="component" value="Unassembled WGS sequence"/>
</dbReference>
<keyword evidence="4" id="KW-0804">Transcription</keyword>
<feature type="compositionally biased region" description="Low complexity" evidence="7">
    <location>
        <begin position="218"/>
        <end position="229"/>
    </location>
</feature>
<evidence type="ECO:0000256" key="6">
    <source>
        <dbReference type="PROSITE-ProRule" id="PRU00089"/>
    </source>
</evidence>
<evidence type="ECO:0000313" key="9">
    <source>
        <dbReference type="EMBL" id="MBN3315912.1"/>
    </source>
</evidence>
<sequence length="436" mass="47069">MSQIYNSRIQQLGVPQSALNLSNPSLIYVYGGDRGMLPALGFASTNMITSRQDPPQKPPYSYIALIAMAIKSAPEQKVTLSGIYQFIMERFPFYHDNKQGWQNSIRHNLSLNDCFIKVPREKGRPGKGSYWTLDTKCLDMFENGNYRRRKRKSKTQGSAETKAYKRSKLTEVGTVASVSGPRLGPDFDIITGGKLFGFQAAASGVAGNAEGKTPKTGSDANSAALSSDASSHRSRGPQCAKVRCPASATADSSRPVHSEDSWQGARSSPARCPAGPCAPPFPLKEKSPPPTEGNLLPHSIFQKDDARSPTTAEGGTEDGAAPLSGTASPNRRTGSPNQMGMGSEPTGHKERFPLSPKIADRSKGFSIESILSTKSPSKKHLCTSPDNRGGAFDRYSSFNASLMLSAHQVPGKLYQIGFPFCPYLPLSCSEKVFNLH</sequence>
<evidence type="ECO:0000256" key="7">
    <source>
        <dbReference type="SAM" id="MobiDB-lite"/>
    </source>
</evidence>
<dbReference type="EMBL" id="JAAWVO010025125">
    <property type="protein sequence ID" value="MBN3315912.1"/>
    <property type="molecule type" value="Genomic_DNA"/>
</dbReference>
<dbReference type="GO" id="GO:0000981">
    <property type="term" value="F:DNA-binding transcription factor activity, RNA polymerase II-specific"/>
    <property type="evidence" value="ECO:0007669"/>
    <property type="project" value="TreeGrafter"/>
</dbReference>
<feature type="non-terminal residue" evidence="9">
    <location>
        <position position="436"/>
    </location>
</feature>
<comment type="subcellular location">
    <subcellularLocation>
        <location evidence="1 6">Nucleus</location>
    </subcellularLocation>
</comment>
<dbReference type="InterPro" id="IPR036388">
    <property type="entry name" value="WH-like_DNA-bd_sf"/>
</dbReference>
<evidence type="ECO:0000313" key="10">
    <source>
        <dbReference type="Proteomes" id="UP000736164"/>
    </source>
</evidence>
<keyword evidence="5 6" id="KW-0539">Nucleus</keyword>
<dbReference type="PANTHER" id="PTHR11829:SF204">
    <property type="entry name" value="FORKHEAD BOX PROTEIN L1"/>
    <property type="match status" value="1"/>
</dbReference>
<dbReference type="SMART" id="SM00339">
    <property type="entry name" value="FH"/>
    <property type="match status" value="1"/>
</dbReference>
<dbReference type="AlphaFoldDB" id="A0A8J7NLP9"/>
<dbReference type="CDD" id="cd20027">
    <property type="entry name" value="FH_FOXL1"/>
    <property type="match status" value="1"/>
</dbReference>
<gene>
    <name evidence="9" type="primary">Foxl1</name>
    <name evidence="9" type="ORF">GTO95_0014810</name>
</gene>
<dbReference type="Pfam" id="PF00250">
    <property type="entry name" value="Forkhead"/>
    <property type="match status" value="1"/>
</dbReference>
<dbReference type="GO" id="GO:0005634">
    <property type="term" value="C:nucleus"/>
    <property type="evidence" value="ECO:0007669"/>
    <property type="project" value="UniProtKB-SubCell"/>
</dbReference>
<comment type="caution">
    <text evidence="9">The sequence shown here is derived from an EMBL/GenBank/DDBJ whole genome shotgun (WGS) entry which is preliminary data.</text>
</comment>
<evidence type="ECO:0000259" key="8">
    <source>
        <dbReference type="PROSITE" id="PS50039"/>
    </source>
</evidence>
<dbReference type="InterPro" id="IPR001766">
    <property type="entry name" value="Fork_head_dom"/>
</dbReference>
<feature type="domain" description="Fork-head" evidence="8">
    <location>
        <begin position="57"/>
        <end position="151"/>
    </location>
</feature>